<organism evidence="12 13">
    <name type="scientific">Anaerococcus lactolyticus S7-1-13</name>
    <dbReference type="NCBI Taxonomy" id="1284686"/>
    <lineage>
        <taxon>Bacteria</taxon>
        <taxon>Bacillati</taxon>
        <taxon>Bacillota</taxon>
        <taxon>Tissierellia</taxon>
        <taxon>Tissierellales</taxon>
        <taxon>Peptoniphilaceae</taxon>
        <taxon>Anaerococcus</taxon>
    </lineage>
</organism>
<evidence type="ECO:0000256" key="5">
    <source>
        <dbReference type="ARBA" id="ARBA00022967"/>
    </source>
</evidence>
<dbReference type="InterPro" id="IPR001757">
    <property type="entry name" value="P_typ_ATPase"/>
</dbReference>
<dbReference type="EMBL" id="JRMW01000023">
    <property type="protein sequence ID" value="KGF04971.1"/>
    <property type="molecule type" value="Genomic_DNA"/>
</dbReference>
<dbReference type="eggNOG" id="COG2217">
    <property type="taxonomic scope" value="Bacteria"/>
</dbReference>
<reference evidence="12 13" key="1">
    <citation type="submission" date="2014-07" db="EMBL/GenBank/DDBJ databases">
        <authorList>
            <person name="McCorrison J."/>
            <person name="Sanka R."/>
            <person name="Torralba M."/>
            <person name="Gillis M."/>
            <person name="Haft D.H."/>
            <person name="Methe B."/>
            <person name="Sutton G."/>
            <person name="Nelson K.E."/>
        </authorList>
    </citation>
    <scope>NUCLEOTIDE SEQUENCE [LARGE SCALE GENOMIC DNA]</scope>
    <source>
        <strain evidence="12 13">S7-1-13</strain>
    </source>
</reference>
<keyword evidence="10" id="KW-0547">Nucleotide-binding</keyword>
<feature type="domain" description="P-type ATPase A" evidence="11">
    <location>
        <begin position="194"/>
        <end position="292"/>
    </location>
</feature>
<dbReference type="AlphaFoldDB" id="A0A095X5K3"/>
<dbReference type="NCBIfam" id="TIGR01525">
    <property type="entry name" value="ATPase-IB_hvy"/>
    <property type="match status" value="1"/>
</dbReference>
<dbReference type="Proteomes" id="UP000029579">
    <property type="component" value="Unassembled WGS sequence"/>
</dbReference>
<dbReference type="GO" id="GO:0046872">
    <property type="term" value="F:metal ion binding"/>
    <property type="evidence" value="ECO:0007669"/>
    <property type="project" value="UniProtKB-KW"/>
</dbReference>
<accession>A0A095X5K3</accession>
<dbReference type="InterPro" id="IPR008250">
    <property type="entry name" value="ATPase_P-typ_transduc_dom_A_sf"/>
</dbReference>
<comment type="catalytic activity">
    <reaction evidence="9">
        <text>Cd(2+)(in) + ATP + H2O = Cd(2+)(out) + ADP + phosphate + H(+)</text>
        <dbReference type="Rhea" id="RHEA:12132"/>
        <dbReference type="ChEBI" id="CHEBI:15377"/>
        <dbReference type="ChEBI" id="CHEBI:15378"/>
        <dbReference type="ChEBI" id="CHEBI:30616"/>
        <dbReference type="ChEBI" id="CHEBI:43474"/>
        <dbReference type="ChEBI" id="CHEBI:48775"/>
        <dbReference type="ChEBI" id="CHEBI:456216"/>
        <dbReference type="EC" id="7.2.2.21"/>
    </reaction>
</comment>
<dbReference type="InterPro" id="IPR023299">
    <property type="entry name" value="ATPase_P-typ_cyto_dom_N"/>
</dbReference>
<dbReference type="Gene3D" id="2.70.150.10">
    <property type="entry name" value="Calcium-transporting ATPase, cytoplasmic transduction domain A"/>
    <property type="match status" value="1"/>
</dbReference>
<dbReference type="RefSeq" id="WP_037326551.1">
    <property type="nucleotide sequence ID" value="NZ_JRMW01000023.1"/>
</dbReference>
<dbReference type="Gene3D" id="3.40.50.1000">
    <property type="entry name" value="HAD superfamily/HAD-like"/>
    <property type="match status" value="1"/>
</dbReference>
<dbReference type="GO" id="GO:0005524">
    <property type="term" value="F:ATP binding"/>
    <property type="evidence" value="ECO:0007669"/>
    <property type="project" value="UniProtKB-UniRule"/>
</dbReference>
<keyword evidence="5" id="KW-1278">Translocase</keyword>
<dbReference type="InterPro" id="IPR051014">
    <property type="entry name" value="Cation_Transport_ATPase_IB"/>
</dbReference>
<dbReference type="PRINTS" id="PR00119">
    <property type="entry name" value="CATATPASE"/>
</dbReference>
<evidence type="ECO:0000256" key="3">
    <source>
        <dbReference type="ARBA" id="ARBA00022539"/>
    </source>
</evidence>
<comment type="caution">
    <text evidence="12">The sequence shown here is derived from an EMBL/GenBank/DDBJ whole genome shotgun (WGS) entry which is preliminary data.</text>
</comment>
<evidence type="ECO:0000256" key="6">
    <source>
        <dbReference type="ARBA" id="ARBA00022989"/>
    </source>
</evidence>
<sequence length="691" mass="76618">MRASLAHRLDTRARFVYEEDLSFDLANNLKYLVQGQDGVKFCKVNPLANSFTVTFEKGSLPNLARFILDLDLKTIKDLVIDDSDFYPQEEEDVFRILRNAFYRRIFFRYFIPAPLSPYFIMLRAYPFIRDGLKAIRQRKLNVDLLDATAISVSLATGEFGDAANIMFLLDLGEKLEEYTLKKSQDDLAHSLALNVDKVFVVEDGKKILKPLKEVEVGDLVSVEMGSTIPVDGEVVEGLAMVNEASFTGESEAVKKNKGSVVFAGTALEEGGILVKVNKKYDDSRLSHIINLISESERNKSLSQKKAENMADSLVKYSFIGAGLTYLLTRNFIKAKSFLMVDFSCALKLTIPIATMKAISQASDMDVIVKGGRFLENLSHADTIVFDKTGTLTKSEPRLAKVIALTDISEDECLRIAACLEEHFPHSIANAVVKAAKDKDLHHEEMHSKPEYIVAHGIRSYIVDKPALIGSEHFILEDEGIEITEETREMIDKLKENYSLLYLAFADKLIAVLCIEDPIREEAESVITDLRKLGFKEIAMLTGDAENAAASVANRLGLDHYQSQVLPEDKEAYIRKKKAEGRKVIMIGDGINDSVALSAADVGIAMHQGADIAKEISDISIGTDSLEGLIEVIKLAKSMDRRIKADYRKIVGINSGLIILGVLGILSNTNSSLIHNMSTVAIAGQNMNNYRL</sequence>
<dbReference type="InterPro" id="IPR044492">
    <property type="entry name" value="P_typ_ATPase_HD_dom"/>
</dbReference>
<evidence type="ECO:0000256" key="1">
    <source>
        <dbReference type="ARBA" id="ARBA00004141"/>
    </source>
</evidence>
<dbReference type="Pfam" id="PF00702">
    <property type="entry name" value="Hydrolase"/>
    <property type="match status" value="1"/>
</dbReference>
<proteinExistence type="inferred from homology"/>
<keyword evidence="10" id="KW-0067">ATP-binding</keyword>
<protein>
    <recommendedName>
        <fullName evidence="8">Cd(2+)-exporting ATPase</fullName>
        <ecNumber evidence="8">7.2.2.21</ecNumber>
    </recommendedName>
</protein>
<dbReference type="SUPFAM" id="SSF56784">
    <property type="entry name" value="HAD-like"/>
    <property type="match status" value="1"/>
</dbReference>
<dbReference type="SFLD" id="SFLDG00002">
    <property type="entry name" value="C1.7:_P-type_atpase_like"/>
    <property type="match status" value="1"/>
</dbReference>
<dbReference type="EC" id="7.2.2.21" evidence="8"/>
<dbReference type="GO" id="GO:0008551">
    <property type="term" value="F:P-type cadmium transporter activity"/>
    <property type="evidence" value="ECO:0007669"/>
    <property type="project" value="UniProtKB-EC"/>
</dbReference>
<dbReference type="OrthoDB" id="9813266at2"/>
<gene>
    <name evidence="12" type="ORF">HMPREF1630_01960</name>
</gene>
<evidence type="ECO:0000256" key="10">
    <source>
        <dbReference type="RuleBase" id="RU362081"/>
    </source>
</evidence>
<dbReference type="SFLD" id="SFLDF00027">
    <property type="entry name" value="p-type_atpase"/>
    <property type="match status" value="1"/>
</dbReference>
<dbReference type="SUPFAM" id="SSF81653">
    <property type="entry name" value="Calcium ATPase, transduction domain A"/>
    <property type="match status" value="1"/>
</dbReference>
<keyword evidence="10" id="KW-1003">Cell membrane</keyword>
<comment type="similarity">
    <text evidence="2 10">Belongs to the cation transport ATPase (P-type) (TC 3.A.3) family. Type IB subfamily.</text>
</comment>
<evidence type="ECO:0000313" key="12">
    <source>
        <dbReference type="EMBL" id="KGF04971.1"/>
    </source>
</evidence>
<dbReference type="NCBIfam" id="TIGR01494">
    <property type="entry name" value="ATPase_P-type"/>
    <property type="match status" value="1"/>
</dbReference>
<keyword evidence="6" id="KW-1133">Transmembrane helix</keyword>
<evidence type="ECO:0000256" key="4">
    <source>
        <dbReference type="ARBA" id="ARBA00022692"/>
    </source>
</evidence>
<dbReference type="PRINTS" id="PR00120">
    <property type="entry name" value="HATPASE"/>
</dbReference>
<evidence type="ECO:0000256" key="9">
    <source>
        <dbReference type="ARBA" id="ARBA00049338"/>
    </source>
</evidence>
<comment type="subcellular location">
    <subcellularLocation>
        <location evidence="10">Cell membrane</location>
    </subcellularLocation>
    <subcellularLocation>
        <location evidence="1">Membrane</location>
        <topology evidence="1">Multi-pass membrane protein</topology>
    </subcellularLocation>
</comment>
<dbReference type="Pfam" id="PF00122">
    <property type="entry name" value="E1-E2_ATPase"/>
    <property type="match status" value="1"/>
</dbReference>
<dbReference type="SFLD" id="SFLDS00003">
    <property type="entry name" value="Haloacid_Dehalogenase"/>
    <property type="match status" value="1"/>
</dbReference>
<keyword evidence="10" id="KW-0479">Metal-binding</keyword>
<dbReference type="PROSITE" id="PS01229">
    <property type="entry name" value="COF_2"/>
    <property type="match status" value="1"/>
</dbReference>
<dbReference type="PANTHER" id="PTHR48085:SF5">
    <property type="entry name" value="CADMIUM_ZINC-TRANSPORTING ATPASE HMA4-RELATED"/>
    <property type="match status" value="1"/>
</dbReference>
<evidence type="ECO:0000259" key="11">
    <source>
        <dbReference type="Pfam" id="PF00122"/>
    </source>
</evidence>
<dbReference type="PANTHER" id="PTHR48085">
    <property type="entry name" value="CADMIUM/ZINC-TRANSPORTING ATPASE HMA2-RELATED"/>
    <property type="match status" value="1"/>
</dbReference>
<evidence type="ECO:0000256" key="8">
    <source>
        <dbReference type="ARBA" id="ARBA00039103"/>
    </source>
</evidence>
<dbReference type="InterPro" id="IPR018303">
    <property type="entry name" value="ATPase_P-typ_P_site"/>
</dbReference>
<dbReference type="InterPro" id="IPR059000">
    <property type="entry name" value="ATPase_P-type_domA"/>
</dbReference>
<dbReference type="InterPro" id="IPR027256">
    <property type="entry name" value="P-typ_ATPase_IB"/>
</dbReference>
<dbReference type="InterPro" id="IPR023214">
    <property type="entry name" value="HAD_sf"/>
</dbReference>
<evidence type="ECO:0000256" key="2">
    <source>
        <dbReference type="ARBA" id="ARBA00006024"/>
    </source>
</evidence>
<name>A0A095X5K3_9FIRM</name>
<evidence type="ECO:0000313" key="13">
    <source>
        <dbReference type="Proteomes" id="UP000029579"/>
    </source>
</evidence>
<dbReference type="GO" id="GO:0005886">
    <property type="term" value="C:plasma membrane"/>
    <property type="evidence" value="ECO:0007669"/>
    <property type="project" value="UniProtKB-SubCell"/>
</dbReference>
<dbReference type="GO" id="GO:0016887">
    <property type="term" value="F:ATP hydrolysis activity"/>
    <property type="evidence" value="ECO:0007669"/>
    <property type="project" value="InterPro"/>
</dbReference>
<keyword evidence="3" id="KW-0104">Cadmium</keyword>
<dbReference type="PROSITE" id="PS00154">
    <property type="entry name" value="ATPASE_E1_E2"/>
    <property type="match status" value="1"/>
</dbReference>
<keyword evidence="7" id="KW-0472">Membrane</keyword>
<dbReference type="Gene3D" id="3.40.1110.10">
    <property type="entry name" value="Calcium-transporting ATPase, cytoplasmic domain N"/>
    <property type="match status" value="1"/>
</dbReference>
<keyword evidence="4" id="KW-0812">Transmembrane</keyword>
<evidence type="ECO:0000256" key="7">
    <source>
        <dbReference type="ARBA" id="ARBA00023136"/>
    </source>
</evidence>
<dbReference type="InterPro" id="IPR036412">
    <property type="entry name" value="HAD-like_sf"/>
</dbReference>